<evidence type="ECO:0000256" key="2">
    <source>
        <dbReference type="ARBA" id="ARBA00009477"/>
    </source>
</evidence>
<dbReference type="InterPro" id="IPR050739">
    <property type="entry name" value="MFP"/>
</dbReference>
<keyword evidence="7 9" id="KW-1133">Transmembrane helix</keyword>
<evidence type="ECO:0000256" key="4">
    <source>
        <dbReference type="ARBA" id="ARBA00022475"/>
    </source>
</evidence>
<dbReference type="RefSeq" id="WP_051693502.1">
    <property type="nucleotide sequence ID" value="NZ_FOVB01000009.1"/>
</dbReference>
<evidence type="ECO:0000256" key="1">
    <source>
        <dbReference type="ARBA" id="ARBA00004377"/>
    </source>
</evidence>
<proteinExistence type="inferred from homology"/>
<feature type="domain" description="AprE-like beta-barrel" evidence="11">
    <location>
        <begin position="320"/>
        <end position="408"/>
    </location>
</feature>
<dbReference type="InterPro" id="IPR058781">
    <property type="entry name" value="HH_AprE-like"/>
</dbReference>
<evidence type="ECO:0000256" key="8">
    <source>
        <dbReference type="ARBA" id="ARBA00023136"/>
    </source>
</evidence>
<feature type="transmembrane region" description="Helical" evidence="9">
    <location>
        <begin position="12"/>
        <end position="31"/>
    </location>
</feature>
<keyword evidence="5 9" id="KW-0997">Cell inner membrane</keyword>
<dbReference type="OrthoDB" id="9810980at2"/>
<dbReference type="Proteomes" id="UP000027725">
    <property type="component" value="Unassembled WGS sequence"/>
</dbReference>
<evidence type="ECO:0000256" key="9">
    <source>
        <dbReference type="RuleBase" id="RU365093"/>
    </source>
</evidence>
<comment type="subcellular location">
    <subcellularLocation>
        <location evidence="1 9">Cell inner membrane</location>
        <topology evidence="1 9">Single-pass membrane protein</topology>
    </subcellularLocation>
</comment>
<accession>A0A074THA3</accession>
<dbReference type="NCBIfam" id="TIGR01843">
    <property type="entry name" value="type_I_hlyD"/>
    <property type="match status" value="1"/>
</dbReference>
<evidence type="ECO:0000256" key="5">
    <source>
        <dbReference type="ARBA" id="ARBA00022519"/>
    </source>
</evidence>
<comment type="similarity">
    <text evidence="2 9">Belongs to the membrane fusion protein (MFP) (TC 8.A.1) family.</text>
</comment>
<dbReference type="GO" id="GO:0005886">
    <property type="term" value="C:plasma membrane"/>
    <property type="evidence" value="ECO:0007669"/>
    <property type="project" value="UniProtKB-SubCell"/>
</dbReference>
<protein>
    <recommendedName>
        <fullName evidence="9">Membrane fusion protein (MFP) family protein</fullName>
    </recommendedName>
</protein>
<organism evidence="12 13">
    <name type="scientific">Thioclava dalianensis</name>
    <dbReference type="NCBI Taxonomy" id="1185766"/>
    <lineage>
        <taxon>Bacteria</taxon>
        <taxon>Pseudomonadati</taxon>
        <taxon>Pseudomonadota</taxon>
        <taxon>Alphaproteobacteria</taxon>
        <taxon>Rhodobacterales</taxon>
        <taxon>Paracoccaceae</taxon>
        <taxon>Thioclava</taxon>
    </lineage>
</organism>
<gene>
    <name evidence="12" type="ORF">DL1_03435</name>
</gene>
<sequence length="431" mass="46938">MTQDWSARPYLAAGSLVLGLGLGGFVLWAVLCQISGAVVVQGRVAFEMQRQIVQHPDGGVISQIHVRDGDHVKAGDALITLDDTELRTQRTLLIQALSKTTARIVQLTARIAEDTALRFPPELTQAGRDDPGVARIIGAERAAFTAFHDTRALAERQFTQRKTQIEAQIAGYTRQRAAQTRQRAFIAQELAVQSALLNQGLSQAPRVLALQRQDAEFDGRIGQLTAQIAEARSRMASDQLEMLGQQTAQRAAAQEELRELLPAETDLRERLALIETRIGRRVLRAPITGEIIDMQLHTLGGVMPAGRDVLSIVPAGSPLTFTAQIDPREIDRVTAGQPATLQFPSFNRRTTPSFPAIVRDVSADVMRDPQTGRTYFLAQLTVTGPGLPVPVAQGLKPGTPFEGFIGTGARSVASYLIKPLGDYLSYALRED</sequence>
<dbReference type="Pfam" id="PF26002">
    <property type="entry name" value="Beta-barrel_AprE"/>
    <property type="match status" value="1"/>
</dbReference>
<dbReference type="PANTHER" id="PTHR30386:SF17">
    <property type="entry name" value="ALKALINE PROTEASE SECRETION PROTEIN APRE"/>
    <property type="match status" value="1"/>
</dbReference>
<evidence type="ECO:0000259" key="11">
    <source>
        <dbReference type="Pfam" id="PF26002"/>
    </source>
</evidence>
<keyword evidence="13" id="KW-1185">Reference proteome</keyword>
<keyword evidence="3 9" id="KW-0813">Transport</keyword>
<reference evidence="12 13" key="1">
    <citation type="submission" date="2014-03" db="EMBL/GenBank/DDBJ databases">
        <title>The draft genome sequence of Thioclava dalianensis DLFJ1-1.</title>
        <authorList>
            <person name="Lai Q."/>
            <person name="Shao Z."/>
        </authorList>
    </citation>
    <scope>NUCLEOTIDE SEQUENCE [LARGE SCALE GENOMIC DNA]</scope>
    <source>
        <strain evidence="12 13">DLFJ1-1</strain>
    </source>
</reference>
<dbReference type="EMBL" id="JHEH01000013">
    <property type="protein sequence ID" value="KEP69540.1"/>
    <property type="molecule type" value="Genomic_DNA"/>
</dbReference>
<evidence type="ECO:0000256" key="6">
    <source>
        <dbReference type="ARBA" id="ARBA00022692"/>
    </source>
</evidence>
<evidence type="ECO:0000313" key="12">
    <source>
        <dbReference type="EMBL" id="KEP69540.1"/>
    </source>
</evidence>
<evidence type="ECO:0000313" key="13">
    <source>
        <dbReference type="Proteomes" id="UP000027725"/>
    </source>
</evidence>
<dbReference type="InterPro" id="IPR058982">
    <property type="entry name" value="Beta-barrel_AprE"/>
</dbReference>
<keyword evidence="4 9" id="KW-1003">Cell membrane</keyword>
<dbReference type="AlphaFoldDB" id="A0A074THA3"/>
<dbReference type="Gene3D" id="2.40.50.100">
    <property type="match status" value="1"/>
</dbReference>
<evidence type="ECO:0000256" key="3">
    <source>
        <dbReference type="ARBA" id="ARBA00022448"/>
    </source>
</evidence>
<keyword evidence="6 9" id="KW-0812">Transmembrane</keyword>
<evidence type="ECO:0000256" key="7">
    <source>
        <dbReference type="ARBA" id="ARBA00022989"/>
    </source>
</evidence>
<dbReference type="PANTHER" id="PTHR30386">
    <property type="entry name" value="MEMBRANE FUSION SUBUNIT OF EMRAB-TOLC MULTIDRUG EFFLUX PUMP"/>
    <property type="match status" value="1"/>
</dbReference>
<dbReference type="Pfam" id="PF25994">
    <property type="entry name" value="HH_AprE"/>
    <property type="match status" value="1"/>
</dbReference>
<dbReference type="eggNOG" id="COG0845">
    <property type="taxonomic scope" value="Bacteria"/>
</dbReference>
<name>A0A074THA3_9RHOB</name>
<dbReference type="STRING" id="1185766.SAMN05216224_10991"/>
<keyword evidence="8 9" id="KW-0472">Membrane</keyword>
<evidence type="ECO:0000259" key="10">
    <source>
        <dbReference type="Pfam" id="PF25994"/>
    </source>
</evidence>
<comment type="caution">
    <text evidence="12">The sequence shown here is derived from an EMBL/GenBank/DDBJ whole genome shotgun (WGS) entry which is preliminary data.</text>
</comment>
<dbReference type="PRINTS" id="PR01490">
    <property type="entry name" value="RTXTOXIND"/>
</dbReference>
<dbReference type="InterPro" id="IPR010129">
    <property type="entry name" value="T1SS_HlyD"/>
</dbReference>
<feature type="domain" description="AprE-like long alpha-helical hairpin" evidence="10">
    <location>
        <begin position="87"/>
        <end position="272"/>
    </location>
</feature>
<dbReference type="GO" id="GO:0015031">
    <property type="term" value="P:protein transport"/>
    <property type="evidence" value="ECO:0007669"/>
    <property type="project" value="InterPro"/>
</dbReference>